<accession>A0ABS3ZJ36</accession>
<dbReference type="EMBL" id="JAFIQO010000116">
    <property type="protein sequence ID" value="MBP0057329.1"/>
    <property type="molecule type" value="Genomic_DNA"/>
</dbReference>
<dbReference type="Proteomes" id="UP001315001">
    <property type="component" value="Unassembled WGS sequence"/>
</dbReference>
<evidence type="ECO:0000313" key="2">
    <source>
        <dbReference type="Proteomes" id="UP001315001"/>
    </source>
</evidence>
<comment type="caution">
    <text evidence="1">The sequence shown here is derived from an EMBL/GenBank/DDBJ whole genome shotgun (WGS) entry which is preliminary data.</text>
</comment>
<name>A0ABS3ZJ36_9FIRM</name>
<keyword evidence="2" id="KW-1185">Reference proteome</keyword>
<organism evidence="1 2">
    <name type="scientific">Anaerobutyricum soehngenii</name>
    <dbReference type="NCBI Taxonomy" id="105843"/>
    <lineage>
        <taxon>Bacteria</taxon>
        <taxon>Bacillati</taxon>
        <taxon>Bacillota</taxon>
        <taxon>Clostridia</taxon>
        <taxon>Lachnospirales</taxon>
        <taxon>Lachnospiraceae</taxon>
        <taxon>Anaerobutyricum</taxon>
    </lineage>
</organism>
<sequence>VLHFVTLRYGILTIGTWDSFFPSSCFSGQNGMFSATEQNLTYNNSFFFRRLTTIQLNIFLFSGVCLTN</sequence>
<dbReference type="RefSeq" id="WP_209293538.1">
    <property type="nucleotide sequence ID" value="NZ_JAFIQO010000116.1"/>
</dbReference>
<reference evidence="1 2" key="1">
    <citation type="submission" date="2021-02" db="EMBL/GenBank/DDBJ databases">
        <title>Lactate utilizing bacteria of the human gut.</title>
        <authorList>
            <person name="Sheridan P.O."/>
        </authorList>
    </citation>
    <scope>NUCLEOTIDE SEQUENCE [LARGE SCALE GENOMIC DNA]</scope>
    <source>
        <strain evidence="1 2">HTF-83D</strain>
    </source>
</reference>
<protein>
    <submittedName>
        <fullName evidence="1">Uncharacterized protein</fullName>
    </submittedName>
</protein>
<feature type="non-terminal residue" evidence="1">
    <location>
        <position position="1"/>
    </location>
</feature>
<evidence type="ECO:0000313" key="1">
    <source>
        <dbReference type="EMBL" id="MBP0057329.1"/>
    </source>
</evidence>
<proteinExistence type="predicted"/>
<gene>
    <name evidence="1" type="ORF">JYQ75_07970</name>
</gene>